<evidence type="ECO:0000256" key="1">
    <source>
        <dbReference type="ARBA" id="ARBA00022737"/>
    </source>
</evidence>
<dbReference type="Gene3D" id="1.25.40.20">
    <property type="entry name" value="Ankyrin repeat-containing domain"/>
    <property type="match status" value="2"/>
</dbReference>
<protein>
    <submittedName>
        <fullName evidence="4">Uncharacterized protein</fullName>
    </submittedName>
</protein>
<dbReference type="PROSITE" id="PS50088">
    <property type="entry name" value="ANK_REPEAT"/>
    <property type="match status" value="4"/>
</dbReference>
<dbReference type="InterPro" id="IPR036770">
    <property type="entry name" value="Ankyrin_rpt-contain_sf"/>
</dbReference>
<dbReference type="Proteomes" id="UP000694426">
    <property type="component" value="Unplaced"/>
</dbReference>
<name>A0A8B9CZ62_9AVES</name>
<dbReference type="PANTHER" id="PTHR24126:SF14">
    <property type="entry name" value="ANK_REP_REGION DOMAIN-CONTAINING PROTEIN"/>
    <property type="match status" value="1"/>
</dbReference>
<organism evidence="4 5">
    <name type="scientific">Anser brachyrhynchus</name>
    <name type="common">Pink-footed goose</name>
    <dbReference type="NCBI Taxonomy" id="132585"/>
    <lineage>
        <taxon>Eukaryota</taxon>
        <taxon>Metazoa</taxon>
        <taxon>Chordata</taxon>
        <taxon>Craniata</taxon>
        <taxon>Vertebrata</taxon>
        <taxon>Euteleostomi</taxon>
        <taxon>Archelosauria</taxon>
        <taxon>Archosauria</taxon>
        <taxon>Dinosauria</taxon>
        <taxon>Saurischia</taxon>
        <taxon>Theropoda</taxon>
        <taxon>Coelurosauria</taxon>
        <taxon>Aves</taxon>
        <taxon>Neognathae</taxon>
        <taxon>Galloanserae</taxon>
        <taxon>Anseriformes</taxon>
        <taxon>Anatidae</taxon>
        <taxon>Anserinae</taxon>
        <taxon>Anser</taxon>
    </lineage>
</organism>
<keyword evidence="2 3" id="KW-0040">ANK repeat</keyword>
<feature type="repeat" description="ANK" evidence="3">
    <location>
        <begin position="103"/>
        <end position="135"/>
    </location>
</feature>
<dbReference type="SMART" id="SM00248">
    <property type="entry name" value="ANK"/>
    <property type="match status" value="5"/>
</dbReference>
<dbReference type="PRINTS" id="PR01415">
    <property type="entry name" value="ANKYRIN"/>
</dbReference>
<feature type="repeat" description="ANK" evidence="3">
    <location>
        <begin position="7"/>
        <end position="39"/>
    </location>
</feature>
<keyword evidence="5" id="KW-1185">Reference proteome</keyword>
<dbReference type="Ensembl" id="ENSABRT00000037680.1">
    <property type="protein sequence ID" value="ENSABRP00000026945.1"/>
    <property type="gene ID" value="ENSABRG00000022468.1"/>
</dbReference>
<sequence>LDSKDKKGRTPLHRAAEKGHGDAVKVLLRCGASMYSLDKEGKMPLHVAAQNSHGHILKVLLREEARSYRNQHNFLHRAALKDDSSLVKMLLKSGASIDGKDGRGQTALSYALSRGFENTAKVLLEAGARVDSSMAERLVTPLHVASQRGNNEVAQELLHHKSRGAARPPPFLAGLGGRGVQEGIWGPLRGVRGGGTGLWGVGGGLRFGGGVRA</sequence>
<reference evidence="4" key="1">
    <citation type="submission" date="2025-08" db="UniProtKB">
        <authorList>
            <consortium name="Ensembl"/>
        </authorList>
    </citation>
    <scope>IDENTIFICATION</scope>
</reference>
<keyword evidence="1" id="KW-0677">Repeat</keyword>
<dbReference type="InterPro" id="IPR002110">
    <property type="entry name" value="Ankyrin_rpt"/>
</dbReference>
<dbReference type="AlphaFoldDB" id="A0A8B9CZ62"/>
<feature type="repeat" description="ANK" evidence="3">
    <location>
        <begin position="40"/>
        <end position="65"/>
    </location>
</feature>
<accession>A0A8B9CZ62</accession>
<evidence type="ECO:0000256" key="3">
    <source>
        <dbReference type="PROSITE-ProRule" id="PRU00023"/>
    </source>
</evidence>
<dbReference type="PROSITE" id="PS50297">
    <property type="entry name" value="ANK_REP_REGION"/>
    <property type="match status" value="4"/>
</dbReference>
<dbReference type="GeneTree" id="ENSGT00940000165489"/>
<reference evidence="4" key="2">
    <citation type="submission" date="2025-09" db="UniProtKB">
        <authorList>
            <consortium name="Ensembl"/>
        </authorList>
    </citation>
    <scope>IDENTIFICATION</scope>
</reference>
<evidence type="ECO:0000313" key="4">
    <source>
        <dbReference type="Ensembl" id="ENSABRP00000026945.1"/>
    </source>
</evidence>
<proteinExistence type="predicted"/>
<evidence type="ECO:0000313" key="5">
    <source>
        <dbReference type="Proteomes" id="UP000694426"/>
    </source>
</evidence>
<evidence type="ECO:0000256" key="2">
    <source>
        <dbReference type="ARBA" id="ARBA00023043"/>
    </source>
</evidence>
<dbReference type="SUPFAM" id="SSF48403">
    <property type="entry name" value="Ankyrin repeat"/>
    <property type="match status" value="1"/>
</dbReference>
<dbReference type="PANTHER" id="PTHR24126">
    <property type="entry name" value="ANKYRIN REPEAT, PH AND SEC7 DOMAIN CONTAINING PROTEIN SECG-RELATED"/>
    <property type="match status" value="1"/>
</dbReference>
<feature type="repeat" description="ANK" evidence="3">
    <location>
        <begin position="70"/>
        <end position="102"/>
    </location>
</feature>
<dbReference type="Pfam" id="PF12796">
    <property type="entry name" value="Ank_2"/>
    <property type="match status" value="2"/>
</dbReference>